<evidence type="ECO:0000256" key="2">
    <source>
        <dbReference type="ARBA" id="ARBA00022840"/>
    </source>
</evidence>
<evidence type="ECO:0000256" key="1">
    <source>
        <dbReference type="ARBA" id="ARBA00022741"/>
    </source>
</evidence>
<dbReference type="EMBL" id="PDKR01000002">
    <property type="protein sequence ID" value="PPI88592.1"/>
    <property type="molecule type" value="Genomic_DNA"/>
</dbReference>
<evidence type="ECO:0000313" key="4">
    <source>
        <dbReference type="Proteomes" id="UP000295937"/>
    </source>
</evidence>
<sequence length="370" mass="43964">MRKLTPILLYKKAIIKDNFMFNKIQYKTIKLLDDIHKNMINNQLIKISIFKKSLLFLLKLMQKDKRNIKGVYLWGDPGCGKTWLINLFFQSINGNRKLHFDFYSLMLFIHKKLKILQGFSNPLLIIADQFKLKIDILFIDEFYISDITDAVIISNLIIELFKRNIILIITSNFSPNNLCHNKLQNNFFSSINEKINKHYHIINMNSGIDYRARTIKSICLWKFPLNLNTYNYMDRIFYDLSGDKIKKKSNLKINYRNMVVLGISNRVLSVDFNSICGEGHNQHDYVKLSRYFHTILVHNIPIMTYDNENMAKRFLLLIDELYRNHIKLVVSAETDEVNIYQGKKLKFEYKRCLSRIQEMQSDKYFLANSY</sequence>
<accession>A0A2P5T221</accession>
<dbReference type="PANTHER" id="PTHR12169">
    <property type="entry name" value="ATPASE N2B"/>
    <property type="match status" value="1"/>
</dbReference>
<dbReference type="GO" id="GO:0032153">
    <property type="term" value="C:cell division site"/>
    <property type="evidence" value="ECO:0007669"/>
    <property type="project" value="TreeGrafter"/>
</dbReference>
<comment type="caution">
    <text evidence="3">The sequence shown here is derived from an EMBL/GenBank/DDBJ whole genome shotgun (WGS) entry which is preliminary data.</text>
</comment>
<dbReference type="Gene3D" id="3.40.50.300">
    <property type="entry name" value="P-loop containing nucleotide triphosphate hydrolases"/>
    <property type="match status" value="1"/>
</dbReference>
<organism evidence="3 4">
    <name type="scientific">Candidatus Pantoea edessiphila</name>
    <dbReference type="NCBI Taxonomy" id="2044610"/>
    <lineage>
        <taxon>Bacteria</taxon>
        <taxon>Pseudomonadati</taxon>
        <taxon>Pseudomonadota</taxon>
        <taxon>Gammaproteobacteria</taxon>
        <taxon>Enterobacterales</taxon>
        <taxon>Erwiniaceae</taxon>
        <taxon>Pantoea</taxon>
    </lineage>
</organism>
<keyword evidence="2" id="KW-0067">ATP-binding</keyword>
<proteinExistence type="predicted"/>
<dbReference type="NCBIfam" id="NF040713">
    <property type="entry name" value="ZapE"/>
    <property type="match status" value="1"/>
</dbReference>
<keyword evidence="3" id="KW-0131">Cell cycle</keyword>
<reference evidence="3 4" key="1">
    <citation type="journal article" date="2018" name="Genome Biol. Evol.">
        <title>Cladogenesis and Genomic Streamlining in Extracellular Endosymbionts of Tropical Stink Bugs.</title>
        <authorList>
            <person name="Otero-Bravo A."/>
            <person name="Goffredi S."/>
            <person name="Sabree Z.L."/>
        </authorList>
    </citation>
    <scope>NUCLEOTIDE SEQUENCE [LARGE SCALE GENOMIC DNA]</scope>
    <source>
        <strain evidence="3 4">SoEO</strain>
    </source>
</reference>
<dbReference type="InterPro" id="IPR027417">
    <property type="entry name" value="P-loop_NTPase"/>
</dbReference>
<keyword evidence="3" id="KW-0132">Cell division</keyword>
<keyword evidence="1" id="KW-0547">Nucleotide-binding</keyword>
<dbReference type="OrthoDB" id="9774491at2"/>
<dbReference type="InterPro" id="IPR005654">
    <property type="entry name" value="ATPase_AFG1-like"/>
</dbReference>
<dbReference type="GO" id="GO:0051301">
    <property type="term" value="P:cell division"/>
    <property type="evidence" value="ECO:0007669"/>
    <property type="project" value="UniProtKB-KW"/>
</dbReference>
<dbReference type="RefSeq" id="WP_136132428.1">
    <property type="nucleotide sequence ID" value="NZ_PDKR01000002.1"/>
</dbReference>
<protein>
    <submittedName>
        <fullName evidence="3">Cell division protein ZapE</fullName>
    </submittedName>
</protein>
<dbReference type="PANTHER" id="PTHR12169:SF6">
    <property type="entry name" value="AFG1-LIKE ATPASE"/>
    <property type="match status" value="1"/>
</dbReference>
<dbReference type="GO" id="GO:0005737">
    <property type="term" value="C:cytoplasm"/>
    <property type="evidence" value="ECO:0007669"/>
    <property type="project" value="TreeGrafter"/>
</dbReference>
<dbReference type="GO" id="GO:0016887">
    <property type="term" value="F:ATP hydrolysis activity"/>
    <property type="evidence" value="ECO:0007669"/>
    <property type="project" value="InterPro"/>
</dbReference>
<name>A0A2P5T221_9GAMM</name>
<evidence type="ECO:0000313" key="3">
    <source>
        <dbReference type="EMBL" id="PPI88592.1"/>
    </source>
</evidence>
<gene>
    <name evidence="3" type="ORF">CRV09_01655</name>
</gene>
<dbReference type="SUPFAM" id="SSF52540">
    <property type="entry name" value="P-loop containing nucleoside triphosphate hydrolases"/>
    <property type="match status" value="1"/>
</dbReference>
<dbReference type="Proteomes" id="UP000295937">
    <property type="component" value="Unassembled WGS sequence"/>
</dbReference>
<dbReference type="Pfam" id="PF03969">
    <property type="entry name" value="AFG1_ATPase"/>
    <property type="match status" value="1"/>
</dbReference>
<dbReference type="GO" id="GO:0005524">
    <property type="term" value="F:ATP binding"/>
    <property type="evidence" value="ECO:0007669"/>
    <property type="project" value="UniProtKB-KW"/>
</dbReference>
<dbReference type="AlphaFoldDB" id="A0A2P5T221"/>